<sequence>MSLLNIRRRSEIGIRHLESFEDPAKRQKSHCSAASELTNSSKKSVVIICALIKMLQAYNYLCVRYSFNYLINGFYLYQTNIWKLISGLMVSTKLVKSVFEFHRRRK</sequence>
<accession>A0AAV3PL95</accession>
<reference evidence="1 2" key="1">
    <citation type="submission" date="2024-01" db="EMBL/GenBank/DDBJ databases">
        <title>The complete chloroplast genome sequence of Lithospermum erythrorhizon: insights into the phylogenetic relationship among Boraginaceae species and the maternal lineages of purple gromwells.</title>
        <authorList>
            <person name="Okada T."/>
            <person name="Watanabe K."/>
        </authorList>
    </citation>
    <scope>NUCLEOTIDE SEQUENCE [LARGE SCALE GENOMIC DNA]</scope>
</reference>
<name>A0AAV3PL95_LITER</name>
<dbReference type="EMBL" id="BAABME010001715">
    <property type="protein sequence ID" value="GAA0151100.1"/>
    <property type="molecule type" value="Genomic_DNA"/>
</dbReference>
<dbReference type="AlphaFoldDB" id="A0AAV3PL95"/>
<evidence type="ECO:0000313" key="2">
    <source>
        <dbReference type="Proteomes" id="UP001454036"/>
    </source>
</evidence>
<organism evidence="1 2">
    <name type="scientific">Lithospermum erythrorhizon</name>
    <name type="common">Purple gromwell</name>
    <name type="synonym">Lithospermum officinale var. erythrorhizon</name>
    <dbReference type="NCBI Taxonomy" id="34254"/>
    <lineage>
        <taxon>Eukaryota</taxon>
        <taxon>Viridiplantae</taxon>
        <taxon>Streptophyta</taxon>
        <taxon>Embryophyta</taxon>
        <taxon>Tracheophyta</taxon>
        <taxon>Spermatophyta</taxon>
        <taxon>Magnoliopsida</taxon>
        <taxon>eudicotyledons</taxon>
        <taxon>Gunneridae</taxon>
        <taxon>Pentapetalae</taxon>
        <taxon>asterids</taxon>
        <taxon>lamiids</taxon>
        <taxon>Boraginales</taxon>
        <taxon>Boraginaceae</taxon>
        <taxon>Boraginoideae</taxon>
        <taxon>Lithospermeae</taxon>
        <taxon>Lithospermum</taxon>
    </lineage>
</organism>
<evidence type="ECO:0000313" key="1">
    <source>
        <dbReference type="EMBL" id="GAA0151100.1"/>
    </source>
</evidence>
<proteinExistence type="predicted"/>
<comment type="caution">
    <text evidence="1">The sequence shown here is derived from an EMBL/GenBank/DDBJ whole genome shotgun (WGS) entry which is preliminary data.</text>
</comment>
<gene>
    <name evidence="1" type="ORF">LIER_09892</name>
</gene>
<protein>
    <submittedName>
        <fullName evidence="1">Uncharacterized protein</fullName>
    </submittedName>
</protein>
<dbReference type="Proteomes" id="UP001454036">
    <property type="component" value="Unassembled WGS sequence"/>
</dbReference>
<keyword evidence="2" id="KW-1185">Reference proteome</keyword>